<protein>
    <submittedName>
        <fullName evidence="1">Uncharacterized protein</fullName>
    </submittedName>
</protein>
<dbReference type="EMBL" id="VSSQ01085923">
    <property type="protein sequence ID" value="MPN33421.1"/>
    <property type="molecule type" value="Genomic_DNA"/>
</dbReference>
<gene>
    <name evidence="1" type="ORF">SDC9_180908</name>
</gene>
<proteinExistence type="predicted"/>
<dbReference type="AlphaFoldDB" id="A0A645H312"/>
<comment type="caution">
    <text evidence="1">The sequence shown here is derived from an EMBL/GenBank/DDBJ whole genome shotgun (WGS) entry which is preliminary data.</text>
</comment>
<organism evidence="1">
    <name type="scientific">bioreactor metagenome</name>
    <dbReference type="NCBI Taxonomy" id="1076179"/>
    <lineage>
        <taxon>unclassified sequences</taxon>
        <taxon>metagenomes</taxon>
        <taxon>ecological metagenomes</taxon>
    </lineage>
</organism>
<sequence>MIKALDLEGEALPVGDIGSHVCVSKISDFFLEKLILCNIDRKSREEALLVIPYYLDKKKSLFAAAVAKREF</sequence>
<reference evidence="1" key="1">
    <citation type="submission" date="2019-08" db="EMBL/GenBank/DDBJ databases">
        <authorList>
            <person name="Kucharzyk K."/>
            <person name="Murdoch R.W."/>
            <person name="Higgins S."/>
            <person name="Loffler F."/>
        </authorList>
    </citation>
    <scope>NUCLEOTIDE SEQUENCE</scope>
</reference>
<accession>A0A645H312</accession>
<evidence type="ECO:0000313" key="1">
    <source>
        <dbReference type="EMBL" id="MPN33421.1"/>
    </source>
</evidence>
<name>A0A645H312_9ZZZZ</name>